<evidence type="ECO:0000256" key="2">
    <source>
        <dbReference type="ARBA" id="ARBA00022723"/>
    </source>
</evidence>
<accession>A0ABS6XEC8</accession>
<dbReference type="SUPFAM" id="SSF50022">
    <property type="entry name" value="ISP domain"/>
    <property type="match status" value="1"/>
</dbReference>
<evidence type="ECO:0000256" key="4">
    <source>
        <dbReference type="ARBA" id="ARBA00023014"/>
    </source>
</evidence>
<proteinExistence type="predicted"/>
<feature type="domain" description="Rieske" evidence="5">
    <location>
        <begin position="51"/>
        <end position="144"/>
    </location>
</feature>
<comment type="caution">
    <text evidence="6">The sequence shown here is derived from an EMBL/GenBank/DDBJ whole genome shotgun (WGS) entry which is preliminary data.</text>
</comment>
<evidence type="ECO:0000259" key="5">
    <source>
        <dbReference type="PROSITE" id="PS51296"/>
    </source>
</evidence>
<reference evidence="6 7" key="1">
    <citation type="submission" date="2021-07" db="EMBL/GenBank/DDBJ databases">
        <authorList>
            <person name="Kim M.K."/>
        </authorList>
    </citation>
    <scope>NUCLEOTIDE SEQUENCE [LARGE SCALE GENOMIC DNA]</scope>
    <source>
        <strain evidence="6 7">HLY7-15</strain>
    </source>
</reference>
<dbReference type="PROSITE" id="PS51296">
    <property type="entry name" value="RIESKE"/>
    <property type="match status" value="1"/>
</dbReference>
<keyword evidence="3" id="KW-0408">Iron</keyword>
<keyword evidence="1" id="KW-0001">2Fe-2S</keyword>
<organism evidence="6 7">
    <name type="scientific">Pontibacter populi</name>
    <dbReference type="NCBI Taxonomy" id="890055"/>
    <lineage>
        <taxon>Bacteria</taxon>
        <taxon>Pseudomonadati</taxon>
        <taxon>Bacteroidota</taxon>
        <taxon>Cytophagia</taxon>
        <taxon>Cytophagales</taxon>
        <taxon>Hymenobacteraceae</taxon>
        <taxon>Pontibacter</taxon>
    </lineage>
</organism>
<evidence type="ECO:0000256" key="3">
    <source>
        <dbReference type="ARBA" id="ARBA00023004"/>
    </source>
</evidence>
<dbReference type="PROSITE" id="PS51257">
    <property type="entry name" value="PROKAR_LIPOPROTEIN"/>
    <property type="match status" value="1"/>
</dbReference>
<gene>
    <name evidence="6" type="ORF">KYK27_14705</name>
</gene>
<keyword evidence="4" id="KW-0411">Iron-sulfur</keyword>
<evidence type="ECO:0000313" key="7">
    <source>
        <dbReference type="Proteomes" id="UP000774935"/>
    </source>
</evidence>
<name>A0ABS6XEC8_9BACT</name>
<keyword evidence="7" id="KW-1185">Reference proteome</keyword>
<keyword evidence="2" id="KW-0479">Metal-binding</keyword>
<dbReference type="Gene3D" id="2.102.10.10">
    <property type="entry name" value="Rieske [2Fe-2S] iron-sulphur domain"/>
    <property type="match status" value="1"/>
</dbReference>
<dbReference type="RefSeq" id="WP_199110901.1">
    <property type="nucleotide sequence ID" value="NZ_JAHWXQ010000004.1"/>
</dbReference>
<sequence>MDRKEFIKTIGIGTGAIIFLACAGGCSSDSDTPSPNNPNNPPGNTKVDFTFDVTSDSDLQNNGWTIRNGAIIAKSGNAYLAFQSKCTHQGNPLTYNAGNNTFPCSQQGPDHGSVFNSTGVKIAGPATENLKKYNTTLSGNNLRVFEA</sequence>
<dbReference type="InterPro" id="IPR017941">
    <property type="entry name" value="Rieske_2Fe-2S"/>
</dbReference>
<dbReference type="EMBL" id="JAHWXQ010000004">
    <property type="protein sequence ID" value="MBW3366310.1"/>
    <property type="molecule type" value="Genomic_DNA"/>
</dbReference>
<protein>
    <submittedName>
        <fullName evidence="6">Rieske 2Fe-2S domain-containing protein</fullName>
    </submittedName>
</protein>
<dbReference type="Proteomes" id="UP000774935">
    <property type="component" value="Unassembled WGS sequence"/>
</dbReference>
<dbReference type="Pfam" id="PF00355">
    <property type="entry name" value="Rieske"/>
    <property type="match status" value="1"/>
</dbReference>
<evidence type="ECO:0000313" key="6">
    <source>
        <dbReference type="EMBL" id="MBW3366310.1"/>
    </source>
</evidence>
<evidence type="ECO:0000256" key="1">
    <source>
        <dbReference type="ARBA" id="ARBA00022714"/>
    </source>
</evidence>
<dbReference type="InterPro" id="IPR036922">
    <property type="entry name" value="Rieske_2Fe-2S_sf"/>
</dbReference>